<name>A0A835YVQ6_9STRA</name>
<accession>A0A835YVQ6</accession>
<feature type="region of interest" description="Disordered" evidence="1">
    <location>
        <begin position="106"/>
        <end position="125"/>
    </location>
</feature>
<evidence type="ECO:0000256" key="1">
    <source>
        <dbReference type="SAM" id="MobiDB-lite"/>
    </source>
</evidence>
<feature type="compositionally biased region" description="Acidic residues" evidence="1">
    <location>
        <begin position="240"/>
        <end position="249"/>
    </location>
</feature>
<feature type="non-terminal residue" evidence="2">
    <location>
        <position position="335"/>
    </location>
</feature>
<proteinExistence type="predicted"/>
<reference evidence="2" key="1">
    <citation type="submission" date="2021-02" db="EMBL/GenBank/DDBJ databases">
        <title>First Annotated Genome of the Yellow-green Alga Tribonema minus.</title>
        <authorList>
            <person name="Mahan K.M."/>
        </authorList>
    </citation>
    <scope>NUCLEOTIDE SEQUENCE</scope>
    <source>
        <strain evidence="2">UTEX B ZZ1240</strain>
    </source>
</reference>
<dbReference type="SUPFAM" id="SSF47473">
    <property type="entry name" value="EF-hand"/>
    <property type="match status" value="1"/>
</dbReference>
<protein>
    <submittedName>
        <fullName evidence="2">Uncharacterized protein</fullName>
    </submittedName>
</protein>
<feature type="region of interest" description="Disordered" evidence="1">
    <location>
        <begin position="226"/>
        <end position="249"/>
    </location>
</feature>
<organism evidence="2 3">
    <name type="scientific">Tribonema minus</name>
    <dbReference type="NCBI Taxonomy" id="303371"/>
    <lineage>
        <taxon>Eukaryota</taxon>
        <taxon>Sar</taxon>
        <taxon>Stramenopiles</taxon>
        <taxon>Ochrophyta</taxon>
        <taxon>PX clade</taxon>
        <taxon>Xanthophyceae</taxon>
        <taxon>Tribonematales</taxon>
        <taxon>Tribonemataceae</taxon>
        <taxon>Tribonema</taxon>
    </lineage>
</organism>
<keyword evidence="3" id="KW-1185">Reference proteome</keyword>
<dbReference type="EMBL" id="JAFCMP010000313">
    <property type="protein sequence ID" value="KAG5181558.1"/>
    <property type="molecule type" value="Genomic_DNA"/>
</dbReference>
<evidence type="ECO:0000313" key="3">
    <source>
        <dbReference type="Proteomes" id="UP000664859"/>
    </source>
</evidence>
<comment type="caution">
    <text evidence="2">The sequence shown here is derived from an EMBL/GenBank/DDBJ whole genome shotgun (WGS) entry which is preliminary data.</text>
</comment>
<evidence type="ECO:0000313" key="2">
    <source>
        <dbReference type="EMBL" id="KAG5181558.1"/>
    </source>
</evidence>
<dbReference type="Proteomes" id="UP000664859">
    <property type="component" value="Unassembled WGS sequence"/>
</dbReference>
<gene>
    <name evidence="2" type="ORF">JKP88DRAFT_290792</name>
</gene>
<sequence length="335" mass="35590">MQSSSRTALLLTAAAAVQSSETQEDDLLDAFEMICDEDGLLSLEAFLQFDEVSALLEDGLLGTDEVEQIWLAVAGSKASKLGREGFMEAFGKVDELFEDFEEPDDAVPTELSMNGDAASPASDGVPVADEEVDEDLATAFVSLAGSRQGAITLEQLLRWQEVRGLIDEEQLTEDEVTSLFQGCLTKGSDTLTLSGFARFNAGLDDLFEDDLSALVSESAAAAAAAEDAASAAAPPPPQQEADDAVDDETSDVEAEFVALAGSRNGLLTLNDVLEWDTVTELVADGQMDREEVLALWDGAPKTSNGGAKQRLGLAGFVALNEALDALFEFEEEDEN</sequence>
<dbReference type="AlphaFoldDB" id="A0A835YVQ6"/>
<dbReference type="InterPro" id="IPR011992">
    <property type="entry name" value="EF-hand-dom_pair"/>
</dbReference>